<comment type="caution">
    <text evidence="3">The sequence shown here is derived from an EMBL/GenBank/DDBJ whole genome shotgun (WGS) entry which is preliminary data.</text>
</comment>
<dbReference type="eggNOG" id="COG4781">
    <property type="taxonomic scope" value="Bacteria"/>
</dbReference>
<name>A0A0R1WQM1_9LACO</name>
<evidence type="ECO:0000313" key="3">
    <source>
        <dbReference type="EMBL" id="KRM19709.1"/>
    </source>
</evidence>
<feature type="transmembrane region" description="Helical" evidence="1">
    <location>
        <begin position="254"/>
        <end position="282"/>
    </location>
</feature>
<dbReference type="EMBL" id="AZGD01000034">
    <property type="protein sequence ID" value="KRM19709.1"/>
    <property type="molecule type" value="Genomic_DNA"/>
</dbReference>
<organism evidence="3 4">
    <name type="scientific">Ligilactobacillus hayakitensis DSM 18933 = JCM 14209</name>
    <dbReference type="NCBI Taxonomy" id="1423755"/>
    <lineage>
        <taxon>Bacteria</taxon>
        <taxon>Bacillati</taxon>
        <taxon>Bacillota</taxon>
        <taxon>Bacilli</taxon>
        <taxon>Lactobacillales</taxon>
        <taxon>Lactobacillaceae</taxon>
        <taxon>Ligilactobacillus</taxon>
    </lineage>
</organism>
<dbReference type="RefSeq" id="WP_025022160.1">
    <property type="nucleotide sequence ID" value="NZ_AZGD01000034.1"/>
</dbReference>
<feature type="transmembrane region" description="Helical" evidence="1">
    <location>
        <begin position="68"/>
        <end position="94"/>
    </location>
</feature>
<evidence type="ECO:0000259" key="2">
    <source>
        <dbReference type="Pfam" id="PF10110"/>
    </source>
</evidence>
<evidence type="ECO:0000313" key="4">
    <source>
        <dbReference type="Proteomes" id="UP000051054"/>
    </source>
</evidence>
<keyword evidence="1" id="KW-0472">Membrane</keyword>
<dbReference type="InterPro" id="IPR018476">
    <property type="entry name" value="GlyceroP-diester-Pdiesterase_M"/>
</dbReference>
<feature type="transmembrane region" description="Helical" evidence="1">
    <location>
        <begin position="303"/>
        <end position="322"/>
    </location>
</feature>
<feature type="transmembrane region" description="Helical" evidence="1">
    <location>
        <begin position="218"/>
        <end position="242"/>
    </location>
</feature>
<dbReference type="PATRIC" id="fig|1423755.3.peg.1487"/>
<dbReference type="Pfam" id="PF10110">
    <property type="entry name" value="GPDPase_memb"/>
    <property type="match status" value="1"/>
</dbReference>
<gene>
    <name evidence="3" type="ORF">FC40_GL001400</name>
</gene>
<dbReference type="AlphaFoldDB" id="A0A0R1WQM1"/>
<dbReference type="STRING" id="1423755.FC40_GL001400"/>
<feature type="transmembrane region" description="Helical" evidence="1">
    <location>
        <begin position="25"/>
        <end position="47"/>
    </location>
</feature>
<keyword evidence="1" id="KW-0812">Transmembrane</keyword>
<keyword evidence="4" id="KW-1185">Reference proteome</keyword>
<feature type="transmembrane region" description="Helical" evidence="1">
    <location>
        <begin position="167"/>
        <end position="191"/>
    </location>
</feature>
<protein>
    <submittedName>
        <fullName evidence="3">Glycerophosphoryl diester phosphodiesterase</fullName>
    </submittedName>
</protein>
<dbReference type="Proteomes" id="UP000051054">
    <property type="component" value="Unassembled WGS sequence"/>
</dbReference>
<feature type="domain" description="Glycerophosphoryl diester phosphodiesterase membrane" evidence="2">
    <location>
        <begin position="11"/>
        <end position="313"/>
    </location>
</feature>
<sequence>MRQIQFDLHFIEHYTNVFFKNWGSYLVFFFGIGFSCQSILFPLFNHLTNLITSHHGIRNTLANQPISILLFFLEFCLILASLLLFFIFIVVSVTNISRDTFELRLIWQETWHNFFKQGVLSYLLFVGYLVILYPLVRLLFLSSFLSNFVLPQFFLDDFYTKTSYAFGILLVYLVLLYFGIRLLYALPLIILKSYRPMQAIKRSWNLTKQAVLEIFQRVLVIFIFFAIIAYFLTGISYLIQIIFKGSSIFFEVRIFSLTFLEICNNFLIAWISFLGLQLMLPAKLFSTQPAFMHVNKIAKKRRYIRILALIILGIWSVFLLHLTTIQLQDFPSSQPVISFKQK</sequence>
<proteinExistence type="predicted"/>
<evidence type="ECO:0000256" key="1">
    <source>
        <dbReference type="SAM" id="Phobius"/>
    </source>
</evidence>
<feature type="transmembrane region" description="Helical" evidence="1">
    <location>
        <begin position="114"/>
        <end position="131"/>
    </location>
</feature>
<reference evidence="3 4" key="1">
    <citation type="journal article" date="2015" name="Genome Announc.">
        <title>Expanding the biotechnology potential of lactobacilli through comparative genomics of 213 strains and associated genera.</title>
        <authorList>
            <person name="Sun Z."/>
            <person name="Harris H.M."/>
            <person name="McCann A."/>
            <person name="Guo C."/>
            <person name="Argimon S."/>
            <person name="Zhang W."/>
            <person name="Yang X."/>
            <person name="Jeffery I.B."/>
            <person name="Cooney J.C."/>
            <person name="Kagawa T.F."/>
            <person name="Liu W."/>
            <person name="Song Y."/>
            <person name="Salvetti E."/>
            <person name="Wrobel A."/>
            <person name="Rasinkangas P."/>
            <person name="Parkhill J."/>
            <person name="Rea M.C."/>
            <person name="O'Sullivan O."/>
            <person name="Ritari J."/>
            <person name="Douillard F.P."/>
            <person name="Paul Ross R."/>
            <person name="Yang R."/>
            <person name="Briner A.E."/>
            <person name="Felis G.E."/>
            <person name="de Vos W.M."/>
            <person name="Barrangou R."/>
            <person name="Klaenhammer T.R."/>
            <person name="Caufield P.W."/>
            <person name="Cui Y."/>
            <person name="Zhang H."/>
            <person name="O'Toole P.W."/>
        </authorList>
    </citation>
    <scope>NUCLEOTIDE SEQUENCE [LARGE SCALE GENOMIC DNA]</scope>
    <source>
        <strain evidence="3 4">DSM 18933</strain>
    </source>
</reference>
<keyword evidence="1" id="KW-1133">Transmembrane helix</keyword>
<accession>A0A0R1WQM1</accession>